<dbReference type="OrthoDB" id="10061508at2759"/>
<evidence type="ECO:0000313" key="2">
    <source>
        <dbReference type="EMBL" id="CAF0896456.1"/>
    </source>
</evidence>
<dbReference type="Pfam" id="PF19040">
    <property type="entry name" value="SGNH"/>
    <property type="match status" value="1"/>
</dbReference>
<organism evidence="2 5">
    <name type="scientific">Didymodactylos carnosus</name>
    <dbReference type="NCBI Taxonomy" id="1234261"/>
    <lineage>
        <taxon>Eukaryota</taxon>
        <taxon>Metazoa</taxon>
        <taxon>Spiralia</taxon>
        <taxon>Gnathifera</taxon>
        <taxon>Rotifera</taxon>
        <taxon>Eurotatoria</taxon>
        <taxon>Bdelloidea</taxon>
        <taxon>Philodinida</taxon>
        <taxon>Philodinidae</taxon>
        <taxon>Didymodactylos</taxon>
    </lineage>
</organism>
<dbReference type="EMBL" id="CAJNOK010003319">
    <property type="protein sequence ID" value="CAF0896456.1"/>
    <property type="molecule type" value="Genomic_DNA"/>
</dbReference>
<dbReference type="InterPro" id="IPR043968">
    <property type="entry name" value="SGNH"/>
</dbReference>
<evidence type="ECO:0000313" key="3">
    <source>
        <dbReference type="EMBL" id="CAF3677839.1"/>
    </source>
</evidence>
<evidence type="ECO:0000313" key="5">
    <source>
        <dbReference type="Proteomes" id="UP000677228"/>
    </source>
</evidence>
<dbReference type="AlphaFoldDB" id="A0A8S2D7E6"/>
<evidence type="ECO:0000259" key="1">
    <source>
        <dbReference type="Pfam" id="PF19040"/>
    </source>
</evidence>
<gene>
    <name evidence="2" type="ORF">OVA965_LOCUS9396</name>
    <name evidence="4" type="ORF">SRO942_LOCUS39197</name>
    <name evidence="3" type="ORF">TMI583_LOCUS9392</name>
</gene>
<dbReference type="EMBL" id="CAJOBC010090981">
    <property type="protein sequence ID" value="CAF4396531.1"/>
    <property type="molecule type" value="Genomic_DNA"/>
</dbReference>
<proteinExistence type="predicted"/>
<dbReference type="EMBL" id="CAJOBA010003320">
    <property type="protein sequence ID" value="CAF3677839.1"/>
    <property type="molecule type" value="Genomic_DNA"/>
</dbReference>
<name>A0A8S2D7E6_9BILA</name>
<accession>A0A8S2D7E6</accession>
<dbReference type="Proteomes" id="UP000682733">
    <property type="component" value="Unassembled WGS sequence"/>
</dbReference>
<evidence type="ECO:0000313" key="4">
    <source>
        <dbReference type="EMBL" id="CAF4396531.1"/>
    </source>
</evidence>
<feature type="domain" description="SGNH" evidence="1">
    <location>
        <begin position="17"/>
        <end position="193"/>
    </location>
</feature>
<dbReference type="Proteomes" id="UP000681722">
    <property type="component" value="Unassembled WGS sequence"/>
</dbReference>
<protein>
    <recommendedName>
        <fullName evidence="1">SGNH domain-containing protein</fullName>
    </recommendedName>
</protein>
<dbReference type="Proteomes" id="UP000677228">
    <property type="component" value="Unassembled WGS sequence"/>
</dbReference>
<sequence>MRDFFNVIIENKLLLNYQIRVHYIQRRCQIYLGQEDRLKLIEAQDIQLCKTNKKYDIKYALPLIRRANILFLVGRWRQWSALRLPSTIKALNLTSDQQVFVIGAKHFGAVNPKLYVGKTNEYRIKQRQFPPIDEILVNGILEKTIDQSMFVNVQKMLCTGRNNTCPLFTPEGKLITYDGFHLTKYGARYLGKILFSNPPLKRLL</sequence>
<comment type="caution">
    <text evidence="2">The sequence shown here is derived from an EMBL/GenBank/DDBJ whole genome shotgun (WGS) entry which is preliminary data.</text>
</comment>
<reference evidence="2" key="1">
    <citation type="submission" date="2021-02" db="EMBL/GenBank/DDBJ databases">
        <authorList>
            <person name="Nowell W R."/>
        </authorList>
    </citation>
    <scope>NUCLEOTIDE SEQUENCE</scope>
</reference>